<keyword evidence="3" id="KW-1185">Reference proteome</keyword>
<dbReference type="RefSeq" id="WP_307479839.1">
    <property type="nucleotide sequence ID" value="NZ_JAUSUB010000043.1"/>
</dbReference>
<accession>A0ABU0AQM1</accession>
<feature type="domain" description="IrrE N-terminal-like" evidence="1">
    <location>
        <begin position="43"/>
        <end position="120"/>
    </location>
</feature>
<evidence type="ECO:0000313" key="2">
    <source>
        <dbReference type="EMBL" id="MDQ0273568.1"/>
    </source>
</evidence>
<proteinExistence type="predicted"/>
<dbReference type="Proteomes" id="UP001238088">
    <property type="component" value="Unassembled WGS sequence"/>
</dbReference>
<evidence type="ECO:0000313" key="3">
    <source>
        <dbReference type="Proteomes" id="UP001238088"/>
    </source>
</evidence>
<sequence length="135" mass="16220">MNYILTNLEESIRDQYLSLAIAKPSEIDMRQIVNNFDIWIEFEEGNSKLVETEKNLFTICLDSRNFLQKQWQDFAHEFGHVMRHVGKQHELREYFSDLQEFKANNFMYHFCVPIFMLIEYNITNCLDIENGAKNR</sequence>
<evidence type="ECO:0000259" key="1">
    <source>
        <dbReference type="Pfam" id="PF06114"/>
    </source>
</evidence>
<reference evidence="2 3" key="1">
    <citation type="submission" date="2023-07" db="EMBL/GenBank/DDBJ databases">
        <title>Genomic Encyclopedia of Type Strains, Phase IV (KMG-IV): sequencing the most valuable type-strain genomes for metagenomic binning, comparative biology and taxonomic classification.</title>
        <authorList>
            <person name="Goeker M."/>
        </authorList>
    </citation>
    <scope>NUCLEOTIDE SEQUENCE [LARGE SCALE GENOMIC DNA]</scope>
    <source>
        <strain evidence="2 3">DSM 23494</strain>
    </source>
</reference>
<dbReference type="InterPro" id="IPR010359">
    <property type="entry name" value="IrrE_HExxH"/>
</dbReference>
<organism evidence="2 3">
    <name type="scientific">Cytobacillus purgationiresistens</name>
    <dbReference type="NCBI Taxonomy" id="863449"/>
    <lineage>
        <taxon>Bacteria</taxon>
        <taxon>Bacillati</taxon>
        <taxon>Bacillota</taxon>
        <taxon>Bacilli</taxon>
        <taxon>Bacillales</taxon>
        <taxon>Bacillaceae</taxon>
        <taxon>Cytobacillus</taxon>
    </lineage>
</organism>
<protein>
    <submittedName>
        <fullName evidence="2">Zn-dependent peptidase ImmA (M78 family)</fullName>
    </submittedName>
</protein>
<dbReference type="Gene3D" id="1.10.10.2910">
    <property type="match status" value="1"/>
</dbReference>
<comment type="caution">
    <text evidence="2">The sequence shown here is derived from an EMBL/GenBank/DDBJ whole genome shotgun (WGS) entry which is preliminary data.</text>
</comment>
<dbReference type="EMBL" id="JAUSUB010000043">
    <property type="protein sequence ID" value="MDQ0273568.1"/>
    <property type="molecule type" value="Genomic_DNA"/>
</dbReference>
<gene>
    <name evidence="2" type="ORF">J2S17_005500</name>
</gene>
<name>A0ABU0AQM1_9BACI</name>
<dbReference type="Pfam" id="PF06114">
    <property type="entry name" value="Peptidase_M78"/>
    <property type="match status" value="1"/>
</dbReference>